<dbReference type="PROSITE" id="PS51257">
    <property type="entry name" value="PROKAR_LIPOPROTEIN"/>
    <property type="match status" value="1"/>
</dbReference>
<feature type="chain" id="PRO_5043980938" description="Transglutaminase-like domain-containing protein" evidence="2">
    <location>
        <begin position="20"/>
        <end position="301"/>
    </location>
</feature>
<feature type="region of interest" description="Disordered" evidence="1">
    <location>
        <begin position="32"/>
        <end position="181"/>
    </location>
</feature>
<dbReference type="RefSeq" id="WP_195550846.1">
    <property type="nucleotide sequence ID" value="NZ_JADMNX010000001.1"/>
</dbReference>
<dbReference type="Proteomes" id="UP001211421">
    <property type="component" value="Unassembled WGS sequence"/>
</dbReference>
<feature type="compositionally biased region" description="Polar residues" evidence="1">
    <location>
        <begin position="32"/>
        <end position="41"/>
    </location>
</feature>
<evidence type="ECO:0000313" key="4">
    <source>
        <dbReference type="Proteomes" id="UP001211421"/>
    </source>
</evidence>
<dbReference type="InterPro" id="IPR038765">
    <property type="entry name" value="Papain-like_cys_pep_sf"/>
</dbReference>
<proteinExistence type="predicted"/>
<evidence type="ECO:0000313" key="3">
    <source>
        <dbReference type="EMBL" id="MDB8740542.1"/>
    </source>
</evidence>
<evidence type="ECO:0000256" key="2">
    <source>
        <dbReference type="SAM" id="SignalP"/>
    </source>
</evidence>
<accession>A0AAW6E0S9</accession>
<feature type="compositionally biased region" description="Low complexity" evidence="1">
    <location>
        <begin position="69"/>
        <end position="140"/>
    </location>
</feature>
<keyword evidence="2" id="KW-0732">Signal</keyword>
<protein>
    <recommendedName>
        <fullName evidence="5">Transglutaminase-like domain-containing protein</fullName>
    </recommendedName>
</protein>
<reference evidence="3" key="1">
    <citation type="submission" date="2023-01" db="EMBL/GenBank/DDBJ databases">
        <title>Human gut microbiome strain richness.</title>
        <authorList>
            <person name="Chen-Liaw A."/>
        </authorList>
    </citation>
    <scope>NUCLEOTIDE SEQUENCE</scope>
    <source>
        <strain evidence="3">D59st1_B8_D59t2_181005</strain>
    </source>
</reference>
<dbReference type="AlphaFoldDB" id="A0AAW6E0S9"/>
<dbReference type="SUPFAM" id="SSF54001">
    <property type="entry name" value="Cysteine proteinases"/>
    <property type="match status" value="1"/>
</dbReference>
<comment type="caution">
    <text evidence="3">The sequence shown here is derived from an EMBL/GenBank/DDBJ whole genome shotgun (WGS) entry which is preliminary data.</text>
</comment>
<feature type="compositionally biased region" description="Low complexity" evidence="1">
    <location>
        <begin position="151"/>
        <end position="169"/>
    </location>
</feature>
<evidence type="ECO:0008006" key="5">
    <source>
        <dbReference type="Google" id="ProtNLM"/>
    </source>
</evidence>
<feature type="compositionally biased region" description="Polar residues" evidence="1">
    <location>
        <begin position="57"/>
        <end position="68"/>
    </location>
</feature>
<feature type="signal peptide" evidence="2">
    <location>
        <begin position="1"/>
        <end position="19"/>
    </location>
</feature>
<gene>
    <name evidence="3" type="ORF">PNV70_00500</name>
</gene>
<sequence length="301" mass="32657">MKKAITILAVCSLLLTACGQIDDTESKVGTTTAIASESTAGEDTAETSSAKEEKNTSEATTTTRKNSQTVSSSSKPTGTTVTTTQKFSSLNANGNSNQRQNNAVQNNNGQVNYQPEQNNQQPDNNQSNNGAQQNNQSSDNKPQNNNPSPPVTTAKPAVTNPPTTTTPKPQTEPPAPEPTEEERYMGIGRNLLHDGSDYSKAEAVYNWMTENGSGTCVNYSYKTYLICQGIGLDCYACWTDSGIYGHVANIVKVDGIWYVLDTQAGAFLDYNYGFTEVVDIDENHIADGRMISDYSYEELHE</sequence>
<organism evidence="3 4">
    <name type="scientific">Ruminococcus bicirculans</name>
    <name type="common">ex Wegman et al. 2014</name>
    <dbReference type="NCBI Taxonomy" id="1160721"/>
    <lineage>
        <taxon>Bacteria</taxon>
        <taxon>Bacillati</taxon>
        <taxon>Bacillota</taxon>
        <taxon>Clostridia</taxon>
        <taxon>Eubacteriales</taxon>
        <taxon>Oscillospiraceae</taxon>
        <taxon>Ruminococcus</taxon>
    </lineage>
</organism>
<evidence type="ECO:0000256" key="1">
    <source>
        <dbReference type="SAM" id="MobiDB-lite"/>
    </source>
</evidence>
<name>A0AAW6E0S9_9FIRM</name>
<dbReference type="EMBL" id="JAQMLS010000001">
    <property type="protein sequence ID" value="MDB8740542.1"/>
    <property type="molecule type" value="Genomic_DNA"/>
</dbReference>